<dbReference type="EMBL" id="CM041004">
    <property type="protein sequence ID" value="MCJ8749828.1"/>
    <property type="molecule type" value="Genomic_DNA"/>
</dbReference>
<evidence type="ECO:0000313" key="1">
    <source>
        <dbReference type="EMBL" id="MCJ8749828.1"/>
    </source>
</evidence>
<proteinExistence type="predicted"/>
<reference evidence="1" key="1">
    <citation type="submission" date="2020-02" db="EMBL/GenBank/DDBJ databases">
        <title>Genome sequencing of the panga catfish, Pangasius djambal.</title>
        <authorList>
            <person name="Wen M."/>
            <person name="Zahm M."/>
            <person name="Roques C."/>
            <person name="Cabau C."/>
            <person name="Klopp C."/>
            <person name="Donnadieu C."/>
            <person name="Jouanno E."/>
            <person name="Avarre J.-C."/>
            <person name="Campet M."/>
            <person name="Ha T."/>
            <person name="Dugue R."/>
            <person name="Lampietro C."/>
            <person name="Louis A."/>
            <person name="Herpin A."/>
            <person name="Echchiki A."/>
            <person name="Berthelot C."/>
            <person name="Parey E."/>
            <person name="Roest-Crollius H."/>
            <person name="Braasch I."/>
            <person name="Postlethwait J.H."/>
            <person name="Bobe J."/>
            <person name="Montfort J."/>
            <person name="Bouchez O."/>
            <person name="Begum T."/>
            <person name="Schartl M."/>
            <person name="Gustiano R."/>
            <person name="Guiguen Y."/>
        </authorList>
    </citation>
    <scope>NUCLEOTIDE SEQUENCE</scope>
    <source>
        <strain evidence="1">Pdj_M5554</strain>
    </source>
</reference>
<protein>
    <submittedName>
        <fullName evidence="1">Uncharacterized protein</fullName>
    </submittedName>
</protein>
<keyword evidence="2" id="KW-1185">Reference proteome</keyword>
<dbReference type="Proteomes" id="UP000830395">
    <property type="component" value="Chromosome 30"/>
</dbReference>
<comment type="caution">
    <text evidence="1">The sequence shown here is derived from an EMBL/GenBank/DDBJ whole genome shotgun (WGS) entry which is preliminary data.</text>
</comment>
<gene>
    <name evidence="1" type="ORF">PDJAM_G00192210</name>
</gene>
<organism evidence="1 2">
    <name type="scientific">Pangasius djambal</name>
    <dbReference type="NCBI Taxonomy" id="1691987"/>
    <lineage>
        <taxon>Eukaryota</taxon>
        <taxon>Metazoa</taxon>
        <taxon>Chordata</taxon>
        <taxon>Craniata</taxon>
        <taxon>Vertebrata</taxon>
        <taxon>Euteleostomi</taxon>
        <taxon>Actinopterygii</taxon>
        <taxon>Neopterygii</taxon>
        <taxon>Teleostei</taxon>
        <taxon>Ostariophysi</taxon>
        <taxon>Siluriformes</taxon>
        <taxon>Pangasiidae</taxon>
        <taxon>Pangasius</taxon>
    </lineage>
</organism>
<sequence length="1759" mass="197571">MLTPDLHQKLLQWACEHQNWTMEQWKKVVWSDESRFLLHHVDGRVRVRRLPGEEMAPGCTMGRRQAGGGSVMVWVMFCWETSEVRFCPSLPSEHVLCSGAVTFPGVFDQLGCALVIFPAEFQSKLLCDVTKEEVAEFVFYCLRLHNRSRSECLVSVVADLREASLAVTRRIAEILLLLQLHKRTVHSFYAVQPKKRDVQKLLQKLLNPSKRSTTPAQVKCVFLREVFELCNYVDRSQLTANLGGYFIYSHESWVSFIREMDSFVQEFVAVVRKLPVCISALQDFSKLSVPTEYESLAVFCSTNQARLEHLRRDLGLDALMRRCECVLEKFRYPERDPCYQAMVGTVLFTHTALEMLQNYDRIRAAVEKVELLWKRVFSNARLRLHVLQLQKDAQQVLVRRAEDLLNTVSETVVFRQSREGHEWIDELEKQTERLRAVMELQNRNLNTICTFHHFYHKIQKWYHVAVCESFLQDLLWRTCSKKQDREEALLSHEQSDVLSVIEEFLRLHPPPELDELMQLAHLASIIPDMDLEHAGKQLAQRCTSLRMLLISPGSATFRDLQLALQWQYAYLKGRNETADSTSDLHARKNICAQSALRDSDFFPCSVNGNGLTRHDGANYPLLLQSGAKPPSLSSFDSGFDGAGSGHLETGGGKTCQDESSRPKSTHLHVSEENVSSISEGLTEEKSLGAPSIRIIPNASGDSVNFEITVKRSATLPKNPWLSLPVDDLENCYTVIISPSQQRATRSCDQLTQTTDTSVCDFQDQSTEWSSMRNVLSSTITDGGHGAETSESMPTLLWDSYDLHDLMHDSDSVLLGESECEWEIKQKQELRAVEETLSRAAGILHEEESVLAQEEILDVLLESDNPDRLWPSWSKDCQFTQMTSSDLAEAGVIGLEDDLDSLKFGHDEVLSQESPRVIQSDSDPPSEPSSDPLLNLEPKNGGPDRLELLKELENLKVLEEKIVEENLKISELRCCESEERMSSQSLSEDRKRFLEKLEQEKKEVEEMERNLSREMKKSNLKHPSRSRKIVTCSIMGRASVLKDDEALLMNCRRLAQDAQVLNHKQPCLEEPTNEQPSDLAAESHVQHKCSDPEVSINSKCSNVAADSSTNDCLNTRLTSQDQQNIDPTASSISVTVSSVMADGVCRCDVETKEMSDLISSVTNLSNAQGPAIREPKTLSEPLDMREETCMHLDPSETLDTSEHCNEDPKVETLTSEEVSSPAFDPGGPTPLPQTSRLDKQISSDSEENASNAINQTAISTPLASSVSPKPKECKNPPYRTSPVELQHYNTNNNNLHTVDLCVGLENVPEEPAKSECINRAEDQEPESWCDGPTSRTQSPLLETSETYGAVEDNEAEVQVHHADGSLTRRVCRSPVQQQFQICSREMSDFQTPVVLDTGSSLVKAGFADQDLPTTIFPTAIGLPKYEEVMSGSVARGVYVGHDAQHMRGVLTLHYPMRNGVVSNWDQMEMIWSHAFEQLRVCSEDHPVLLTEGAMSAHESRQRSIQLMFESFNVPLAYMAIQPVLALYMTGRTTGVVFDSGDGVSHSVPVFDGYCLPHAVQRFNLAGADVTLHLKQLLMEQGVCMRTSAEMEIVREIKERCCCVALNYEAELSGGGGASAQMHYTLPDGHMVSLTTERFRAPEILFKPELIGQDYYGMHESIFKSVLQTDIDLRRDLVGNIVLSGGNTLLAGLPERLQCEISRLAPAALGERVKVTSPRDRDFSVWRGGAVLASMPSFSSAWISHDEYDEFGPQIVFRKCF</sequence>
<accession>A0ACC5ZQK7</accession>
<evidence type="ECO:0000313" key="2">
    <source>
        <dbReference type="Proteomes" id="UP000830395"/>
    </source>
</evidence>
<name>A0ACC5ZQK7_9TELE</name>